<gene>
    <name evidence="2" type="ORF">CesoFtcFv8_018827</name>
</gene>
<feature type="compositionally biased region" description="Basic and acidic residues" evidence="1">
    <location>
        <begin position="39"/>
        <end position="49"/>
    </location>
</feature>
<dbReference type="EMBL" id="JAULUE010002060">
    <property type="protein sequence ID" value="KAK5885079.1"/>
    <property type="molecule type" value="Genomic_DNA"/>
</dbReference>
<protein>
    <submittedName>
        <fullName evidence="2">Uncharacterized protein</fullName>
    </submittedName>
</protein>
<keyword evidence="3" id="KW-1185">Reference proteome</keyword>
<sequence length="72" mass="8455">MWRSVMAAVEVTCVCECLARDQGSVNMAVEFCQTQPRSWEGKEKRKEKDREEEEEEEMKRRAGKKSPSFVLR</sequence>
<evidence type="ECO:0000256" key="1">
    <source>
        <dbReference type="SAM" id="MobiDB-lite"/>
    </source>
</evidence>
<accession>A0AAN8GMN7</accession>
<organism evidence="2 3">
    <name type="scientific">Champsocephalus esox</name>
    <name type="common">pike icefish</name>
    <dbReference type="NCBI Taxonomy" id="159716"/>
    <lineage>
        <taxon>Eukaryota</taxon>
        <taxon>Metazoa</taxon>
        <taxon>Chordata</taxon>
        <taxon>Craniata</taxon>
        <taxon>Vertebrata</taxon>
        <taxon>Euteleostomi</taxon>
        <taxon>Actinopterygii</taxon>
        <taxon>Neopterygii</taxon>
        <taxon>Teleostei</taxon>
        <taxon>Neoteleostei</taxon>
        <taxon>Acanthomorphata</taxon>
        <taxon>Eupercaria</taxon>
        <taxon>Perciformes</taxon>
        <taxon>Notothenioidei</taxon>
        <taxon>Channichthyidae</taxon>
        <taxon>Champsocephalus</taxon>
    </lineage>
</organism>
<comment type="caution">
    <text evidence="2">The sequence shown here is derived from an EMBL/GenBank/DDBJ whole genome shotgun (WGS) entry which is preliminary data.</text>
</comment>
<feature type="region of interest" description="Disordered" evidence="1">
    <location>
        <begin position="38"/>
        <end position="72"/>
    </location>
</feature>
<reference evidence="2 3" key="1">
    <citation type="journal article" date="2023" name="Mol. Biol. Evol.">
        <title>Genomics of Secondarily Temperate Adaptation in the Only Non-Antarctic Icefish.</title>
        <authorList>
            <person name="Rivera-Colon A.G."/>
            <person name="Rayamajhi N."/>
            <person name="Minhas B.F."/>
            <person name="Madrigal G."/>
            <person name="Bilyk K.T."/>
            <person name="Yoon V."/>
            <person name="Hune M."/>
            <person name="Gregory S."/>
            <person name="Cheng C.H.C."/>
            <person name="Catchen J.M."/>
        </authorList>
    </citation>
    <scope>NUCLEOTIDE SEQUENCE [LARGE SCALE GENOMIC DNA]</scope>
    <source>
        <strain evidence="2">JC2023a</strain>
    </source>
</reference>
<dbReference type="AlphaFoldDB" id="A0AAN8GMN7"/>
<evidence type="ECO:0000313" key="3">
    <source>
        <dbReference type="Proteomes" id="UP001335648"/>
    </source>
</evidence>
<dbReference type="Proteomes" id="UP001335648">
    <property type="component" value="Unassembled WGS sequence"/>
</dbReference>
<name>A0AAN8GMN7_9TELE</name>
<evidence type="ECO:0000313" key="2">
    <source>
        <dbReference type="EMBL" id="KAK5885079.1"/>
    </source>
</evidence>
<proteinExistence type="predicted"/>